<sequence>MDHWETAYIGFGGNMGDPETTCREALALLGDMEGIRLAAVSSLYRTQPVGVEDQAWFLNGVLACRTRLGPEDLLRQLLAVENRFGRKRTVRWGPRTLDLDILFYGEQVLDLPGLTIPHPRAHERRFVLEPLVEIAPKLRHPILGVTVARLLAEASVQAQAVERWKPL</sequence>
<dbReference type="GO" id="GO:0016301">
    <property type="term" value="F:kinase activity"/>
    <property type="evidence" value="ECO:0007669"/>
    <property type="project" value="UniProtKB-KW"/>
</dbReference>
<evidence type="ECO:0000313" key="14">
    <source>
        <dbReference type="EMBL" id="SHF55310.1"/>
    </source>
</evidence>
<dbReference type="InterPro" id="IPR000550">
    <property type="entry name" value="Hppk"/>
</dbReference>
<dbReference type="PANTHER" id="PTHR43071">
    <property type="entry name" value="2-AMINO-4-HYDROXY-6-HYDROXYMETHYLDIHYDROPTERIDINE PYROPHOSPHOKINASE"/>
    <property type="match status" value="1"/>
</dbReference>
<evidence type="ECO:0000256" key="1">
    <source>
        <dbReference type="ARBA" id="ARBA00005051"/>
    </source>
</evidence>
<dbReference type="InterPro" id="IPR035907">
    <property type="entry name" value="Hppk_sf"/>
</dbReference>
<evidence type="ECO:0000256" key="6">
    <source>
        <dbReference type="ARBA" id="ARBA00022741"/>
    </source>
</evidence>
<evidence type="ECO:0000256" key="9">
    <source>
        <dbReference type="ARBA" id="ARBA00022909"/>
    </source>
</evidence>
<comment type="function">
    <text evidence="10">Catalyzes the transfer of pyrophosphate from adenosine triphosphate (ATP) to 6-hydroxymethyl-7,8-dihydropterin, an enzymatic step in folate biosynthesis pathway.</text>
</comment>
<dbReference type="Pfam" id="PF01288">
    <property type="entry name" value="HPPK"/>
    <property type="match status" value="1"/>
</dbReference>
<dbReference type="GO" id="GO:0003848">
    <property type="term" value="F:2-amino-4-hydroxy-6-hydroxymethyldihydropteridine diphosphokinase activity"/>
    <property type="evidence" value="ECO:0007669"/>
    <property type="project" value="UniProtKB-EC"/>
</dbReference>
<evidence type="ECO:0000256" key="8">
    <source>
        <dbReference type="ARBA" id="ARBA00022840"/>
    </source>
</evidence>
<dbReference type="EMBL" id="FQVB01000020">
    <property type="protein sequence ID" value="SHF55310.1"/>
    <property type="molecule type" value="Genomic_DNA"/>
</dbReference>
<comment type="similarity">
    <text evidence="2">Belongs to the HPPK family.</text>
</comment>
<dbReference type="EC" id="2.7.6.3" evidence="3"/>
<dbReference type="CDD" id="cd00483">
    <property type="entry name" value="HPPK"/>
    <property type="match status" value="1"/>
</dbReference>
<keyword evidence="9" id="KW-0289">Folate biosynthesis</keyword>
<evidence type="ECO:0000256" key="3">
    <source>
        <dbReference type="ARBA" id="ARBA00013253"/>
    </source>
</evidence>
<organism evidence="14 15">
    <name type="scientific">Desulfacinum infernum DSM 9756</name>
    <dbReference type="NCBI Taxonomy" id="1121391"/>
    <lineage>
        <taxon>Bacteria</taxon>
        <taxon>Pseudomonadati</taxon>
        <taxon>Thermodesulfobacteriota</taxon>
        <taxon>Syntrophobacteria</taxon>
        <taxon>Syntrophobacterales</taxon>
        <taxon>Syntrophobacteraceae</taxon>
        <taxon>Desulfacinum</taxon>
    </lineage>
</organism>
<dbReference type="OrthoDB" id="9808041at2"/>
<dbReference type="PROSITE" id="PS00794">
    <property type="entry name" value="HPPK"/>
    <property type="match status" value="1"/>
</dbReference>
<dbReference type="UniPathway" id="UPA00077">
    <property type="reaction ID" value="UER00155"/>
</dbReference>
<dbReference type="AlphaFoldDB" id="A0A1M5CKS7"/>
<protein>
    <recommendedName>
        <fullName evidence="4">2-amino-4-hydroxy-6-hydroxymethyldihydropteridine pyrophosphokinase</fullName>
        <ecNumber evidence="3">2.7.6.3</ecNumber>
    </recommendedName>
    <alternativeName>
        <fullName evidence="11">6-hydroxymethyl-7,8-dihydropterin pyrophosphokinase</fullName>
    </alternativeName>
    <alternativeName>
        <fullName evidence="12">7,8-dihydro-6-hydroxymethylpterin-pyrophosphokinase</fullName>
    </alternativeName>
</protein>
<evidence type="ECO:0000256" key="2">
    <source>
        <dbReference type="ARBA" id="ARBA00005810"/>
    </source>
</evidence>
<gene>
    <name evidence="14" type="ORF">SAMN02745206_02237</name>
</gene>
<evidence type="ECO:0000256" key="7">
    <source>
        <dbReference type="ARBA" id="ARBA00022777"/>
    </source>
</evidence>
<dbReference type="Gene3D" id="3.30.70.560">
    <property type="entry name" value="7,8-Dihydro-6-hydroxymethylpterin-pyrophosphokinase HPPK"/>
    <property type="match status" value="1"/>
</dbReference>
<dbReference type="PANTHER" id="PTHR43071:SF1">
    <property type="entry name" value="2-AMINO-4-HYDROXY-6-HYDROXYMETHYLDIHYDROPTERIDINE PYROPHOSPHOKINASE"/>
    <property type="match status" value="1"/>
</dbReference>
<evidence type="ECO:0000256" key="5">
    <source>
        <dbReference type="ARBA" id="ARBA00022679"/>
    </source>
</evidence>
<evidence type="ECO:0000256" key="11">
    <source>
        <dbReference type="ARBA" id="ARBA00029766"/>
    </source>
</evidence>
<keyword evidence="5" id="KW-0808">Transferase</keyword>
<dbReference type="STRING" id="1121391.SAMN02745206_02237"/>
<evidence type="ECO:0000256" key="10">
    <source>
        <dbReference type="ARBA" id="ARBA00029409"/>
    </source>
</evidence>
<keyword evidence="6" id="KW-0547">Nucleotide-binding</keyword>
<dbReference type="RefSeq" id="WP_073039469.1">
    <property type="nucleotide sequence ID" value="NZ_FQVB01000020.1"/>
</dbReference>
<keyword evidence="7 14" id="KW-0418">Kinase</keyword>
<proteinExistence type="inferred from homology"/>
<dbReference type="GO" id="GO:0046656">
    <property type="term" value="P:folic acid biosynthetic process"/>
    <property type="evidence" value="ECO:0007669"/>
    <property type="project" value="UniProtKB-KW"/>
</dbReference>
<dbReference type="NCBIfam" id="TIGR01498">
    <property type="entry name" value="folK"/>
    <property type="match status" value="1"/>
</dbReference>
<feature type="domain" description="7,8-dihydro-6-hydroxymethylpterin-pyrophosphokinase" evidence="13">
    <location>
        <begin position="91"/>
        <end position="102"/>
    </location>
</feature>
<evidence type="ECO:0000256" key="4">
    <source>
        <dbReference type="ARBA" id="ARBA00016218"/>
    </source>
</evidence>
<evidence type="ECO:0000313" key="15">
    <source>
        <dbReference type="Proteomes" id="UP000184076"/>
    </source>
</evidence>
<dbReference type="GO" id="GO:0005524">
    <property type="term" value="F:ATP binding"/>
    <property type="evidence" value="ECO:0007669"/>
    <property type="project" value="UniProtKB-KW"/>
</dbReference>
<evidence type="ECO:0000259" key="13">
    <source>
        <dbReference type="PROSITE" id="PS00794"/>
    </source>
</evidence>
<comment type="pathway">
    <text evidence="1">Cofactor biosynthesis; tetrahydrofolate biosynthesis; 2-amino-4-hydroxy-6-hydroxymethyl-7,8-dihydropteridine diphosphate from 7,8-dihydroneopterin triphosphate: step 4/4.</text>
</comment>
<dbReference type="GO" id="GO:0046654">
    <property type="term" value="P:tetrahydrofolate biosynthetic process"/>
    <property type="evidence" value="ECO:0007669"/>
    <property type="project" value="UniProtKB-UniPathway"/>
</dbReference>
<keyword evidence="8" id="KW-0067">ATP-binding</keyword>
<evidence type="ECO:0000256" key="12">
    <source>
        <dbReference type="ARBA" id="ARBA00033413"/>
    </source>
</evidence>
<keyword evidence="15" id="KW-1185">Reference proteome</keyword>
<name>A0A1M5CKS7_9BACT</name>
<dbReference type="SUPFAM" id="SSF55083">
    <property type="entry name" value="6-hydroxymethyl-7,8-dihydropterin pyrophosphokinase, HPPK"/>
    <property type="match status" value="1"/>
</dbReference>
<reference evidence="15" key="1">
    <citation type="submission" date="2016-11" db="EMBL/GenBank/DDBJ databases">
        <authorList>
            <person name="Varghese N."/>
            <person name="Submissions S."/>
        </authorList>
    </citation>
    <scope>NUCLEOTIDE SEQUENCE [LARGE SCALE GENOMIC DNA]</scope>
    <source>
        <strain evidence="15">DSM 9756</strain>
    </source>
</reference>
<accession>A0A1M5CKS7</accession>
<dbReference type="Proteomes" id="UP000184076">
    <property type="component" value="Unassembled WGS sequence"/>
</dbReference>